<keyword evidence="5" id="KW-1185">Reference proteome</keyword>
<evidence type="ECO:0000313" key="4">
    <source>
        <dbReference type="EMBL" id="MBR7826119.1"/>
    </source>
</evidence>
<keyword evidence="2" id="KW-0732">Signal</keyword>
<evidence type="ECO:0000313" key="5">
    <source>
        <dbReference type="Proteomes" id="UP000676325"/>
    </source>
</evidence>
<dbReference type="Pfam" id="PF18911">
    <property type="entry name" value="PKD_4"/>
    <property type="match status" value="1"/>
</dbReference>
<sequence>MRRTGGVAAVALLISVGSLVVPAAAHAASDTTFYVDDHNAAVTCSDSTSDSAVTPYCTIQAAVDVATSPGDTVIVAGGNYRWFSVTASGTAAAPITIEGAGGSMAAFVGAGGATNTVPAIAVSGASYVVVKNLSVEAEDNASAVAISNSSHITLDSSTIWQTNFSVGTADPSISVNSGSTAITISRNRITADYSTGAIGVQGGSGDVITTNAVFDSRQGPAITLNQAPDSDVTSNGVANSCGQAVAVTNGSTSASIENNLLQAMTGTSTSAGSCDISGSAASTVLVDGTSTVGSVADYNDVSSPQGASTLYSWAGVAYPSLSALSTATGQGAHDLDNTSRNLIDDANSDAPGELTTDINGNPRVDDPNIANTGAGTYSYYDRGATETEDPISVATAANWPTLMPSGSAGTFTAAVSDGWSDTAITGCVYDFGDGTGTTSVSPAGGNCTAQHTYGEGASSRTIKLTVVASDGYSTTKTSSVALGVGGDLVASLDVGRAGARTVDVTNVGSHGWNLVTCTFNFGDGTEQTVQGGGCGIGTDYSHFYQNVGTYTVTVTVTDSDGQVATSSGNFTATGDFYTPLTSPVRVLDTRHATGVPTAAKVPSGGTIRLKLAGADSVPTDAAAVVLNVTETNSTGGGFITVYPGLTTVPTSSSLNFGAGQTVANTVIVKLGTDGTINLRNSSTGSIDLIADLEGYYAVDGSSFISSSPVRELDTRATHTTLKAGATVKVNLGIGIPATTAATLNITATNATRGGNITAFADDVSEPSSSNLNFGPGQTVANEAVVHVGADGGVELENNSPGTVDLIVDFTGSFSSGPTVGFAYVPIDPVRVLDTRQPAAQLSVGGKMVSGALPADTTGMLEFPGAPPFGGPATPRAIAANVTVTRPTAGGYIVTYPDDISGVPNSSTLNFGKGSTVANATNVAIAQAAVNGIDLYNGSPGSVQLVVDVDGYYA</sequence>
<dbReference type="InterPro" id="IPR000601">
    <property type="entry name" value="PKD_dom"/>
</dbReference>
<evidence type="ECO:0000256" key="2">
    <source>
        <dbReference type="SAM" id="SignalP"/>
    </source>
</evidence>
<dbReference type="Gene3D" id="2.160.20.10">
    <property type="entry name" value="Single-stranded right-handed beta-helix, Pectin lyase-like"/>
    <property type="match status" value="1"/>
</dbReference>
<organism evidence="4 5">
    <name type="scientific">Actinospica acidithermotolerans</name>
    <dbReference type="NCBI Taxonomy" id="2828514"/>
    <lineage>
        <taxon>Bacteria</taxon>
        <taxon>Bacillati</taxon>
        <taxon>Actinomycetota</taxon>
        <taxon>Actinomycetes</taxon>
        <taxon>Catenulisporales</taxon>
        <taxon>Actinospicaceae</taxon>
        <taxon>Actinospica</taxon>
    </lineage>
</organism>
<feature type="region of interest" description="Disordered" evidence="1">
    <location>
        <begin position="347"/>
        <end position="369"/>
    </location>
</feature>
<dbReference type="RefSeq" id="WP_212517271.1">
    <property type="nucleotide sequence ID" value="NZ_JAGSOH010000013.1"/>
</dbReference>
<dbReference type="Gene3D" id="2.60.40.10">
    <property type="entry name" value="Immunoglobulins"/>
    <property type="match status" value="2"/>
</dbReference>
<evidence type="ECO:0000259" key="3">
    <source>
        <dbReference type="PROSITE" id="PS50093"/>
    </source>
</evidence>
<dbReference type="InterPro" id="IPR013783">
    <property type="entry name" value="Ig-like_fold"/>
</dbReference>
<dbReference type="Proteomes" id="UP000676325">
    <property type="component" value="Unassembled WGS sequence"/>
</dbReference>
<gene>
    <name evidence="4" type="ORF">KDK95_07380</name>
</gene>
<dbReference type="PROSITE" id="PS50093">
    <property type="entry name" value="PKD"/>
    <property type="match status" value="1"/>
</dbReference>
<name>A0A941EBR1_9ACTN</name>
<dbReference type="InterPro" id="IPR012334">
    <property type="entry name" value="Pectin_lyas_fold"/>
</dbReference>
<dbReference type="AlphaFoldDB" id="A0A941EBR1"/>
<dbReference type="SUPFAM" id="SSF51126">
    <property type="entry name" value="Pectin lyase-like"/>
    <property type="match status" value="1"/>
</dbReference>
<evidence type="ECO:0000256" key="1">
    <source>
        <dbReference type="SAM" id="MobiDB-lite"/>
    </source>
</evidence>
<accession>A0A941EBR1</accession>
<dbReference type="InterPro" id="IPR011050">
    <property type="entry name" value="Pectin_lyase_fold/virulence"/>
</dbReference>
<reference evidence="4" key="1">
    <citation type="submission" date="2021-04" db="EMBL/GenBank/DDBJ databases">
        <title>Genome based classification of Actinospica acidithermotolerans sp. nov., an actinobacterium isolated from an Indonesian hot spring.</title>
        <authorList>
            <person name="Kusuma A.B."/>
            <person name="Putra K.E."/>
            <person name="Nafisah S."/>
            <person name="Loh J."/>
            <person name="Nouioui I."/>
            <person name="Goodfellow M."/>
        </authorList>
    </citation>
    <scope>NUCLEOTIDE SEQUENCE</scope>
    <source>
        <strain evidence="4">MGRD01-02</strain>
    </source>
</reference>
<dbReference type="SUPFAM" id="SSF49299">
    <property type="entry name" value="PKD domain"/>
    <property type="match status" value="1"/>
</dbReference>
<comment type="caution">
    <text evidence="4">The sequence shown here is derived from an EMBL/GenBank/DDBJ whole genome shotgun (WGS) entry which is preliminary data.</text>
</comment>
<proteinExistence type="predicted"/>
<dbReference type="GO" id="GO:0005975">
    <property type="term" value="P:carbohydrate metabolic process"/>
    <property type="evidence" value="ECO:0007669"/>
    <property type="project" value="UniProtKB-ARBA"/>
</dbReference>
<dbReference type="InterPro" id="IPR035986">
    <property type="entry name" value="PKD_dom_sf"/>
</dbReference>
<dbReference type="EMBL" id="JAGSOH010000013">
    <property type="protein sequence ID" value="MBR7826119.1"/>
    <property type="molecule type" value="Genomic_DNA"/>
</dbReference>
<protein>
    <submittedName>
        <fullName evidence="4">Right-handed parallel beta-helix repeat-containing protein</fullName>
    </submittedName>
</protein>
<feature type="domain" description="PKD" evidence="3">
    <location>
        <begin position="518"/>
        <end position="567"/>
    </location>
</feature>
<feature type="chain" id="PRO_5037037193" evidence="2">
    <location>
        <begin position="28"/>
        <end position="953"/>
    </location>
</feature>
<feature type="signal peptide" evidence="2">
    <location>
        <begin position="1"/>
        <end position="27"/>
    </location>
</feature>